<reference evidence="2 3" key="1">
    <citation type="journal article" date="2014" name="FEMS Microbiol. Ecol.">
        <title>Sphaerotilus natans encrusted with nanoball-shaped Fe(III) oxide minerals formed by nitrate-reducing mixotrophic Fe(II) oxidation.</title>
        <authorList>
            <person name="Park S."/>
            <person name="Kim D.H."/>
            <person name="Lee J.H."/>
            <person name="Hur H.G."/>
        </authorList>
    </citation>
    <scope>NUCLEOTIDE SEQUENCE [LARGE SCALE GENOMIC DNA]</scope>
    <source>
        <strain evidence="2 3">DSM 6575</strain>
    </source>
</reference>
<feature type="region of interest" description="Disordered" evidence="1">
    <location>
        <begin position="1"/>
        <end position="41"/>
    </location>
</feature>
<proteinExistence type="predicted"/>
<dbReference type="EMBL" id="AZRA01000125">
    <property type="protein sequence ID" value="KDB50600.1"/>
    <property type="molecule type" value="Genomic_DNA"/>
</dbReference>
<protein>
    <submittedName>
        <fullName evidence="2">Uncharacterized protein</fullName>
    </submittedName>
</protein>
<dbReference type="Proteomes" id="UP000026714">
    <property type="component" value="Unassembled WGS sequence"/>
</dbReference>
<evidence type="ECO:0000256" key="1">
    <source>
        <dbReference type="SAM" id="MobiDB-lite"/>
    </source>
</evidence>
<sequence>MAGFSAPAPPAPTPMSRTPTTRPDTDSLGGHTPMMQRRILE</sequence>
<evidence type="ECO:0000313" key="2">
    <source>
        <dbReference type="EMBL" id="KDB50600.1"/>
    </source>
</evidence>
<keyword evidence="3" id="KW-1185">Reference proteome</keyword>
<dbReference type="AlphaFoldDB" id="A0A059KGX2"/>
<accession>A0A059KGX2</accession>
<gene>
    <name evidence="2" type="ORF">X805_38080</name>
</gene>
<comment type="caution">
    <text evidence="2">The sequence shown here is derived from an EMBL/GenBank/DDBJ whole genome shotgun (WGS) entry which is preliminary data.</text>
</comment>
<evidence type="ECO:0000313" key="3">
    <source>
        <dbReference type="Proteomes" id="UP000026714"/>
    </source>
</evidence>
<organism evidence="2 3">
    <name type="scientific">Sphaerotilus natans subsp. natans DSM 6575</name>
    <dbReference type="NCBI Taxonomy" id="1286631"/>
    <lineage>
        <taxon>Bacteria</taxon>
        <taxon>Pseudomonadati</taxon>
        <taxon>Pseudomonadota</taxon>
        <taxon>Betaproteobacteria</taxon>
        <taxon>Burkholderiales</taxon>
        <taxon>Sphaerotilaceae</taxon>
        <taxon>Sphaerotilus</taxon>
    </lineage>
</organism>
<name>A0A059KGX2_9BURK</name>